<name>A0A9W9SLT3_9EURO</name>
<dbReference type="EMBL" id="JAPZBS010000002">
    <property type="protein sequence ID" value="KAJ5380901.1"/>
    <property type="molecule type" value="Genomic_DNA"/>
</dbReference>
<gene>
    <name evidence="1" type="ORF">N7496_003329</name>
</gene>
<dbReference type="RefSeq" id="XP_056558472.1">
    <property type="nucleotide sequence ID" value="XM_056696260.1"/>
</dbReference>
<dbReference type="AlphaFoldDB" id="A0A9W9SLT3"/>
<sequence length="203" mass="23322">MVSLPAPQSESPTTVISARQFTGQPQFERCIVENICQDRHFQELMITDVPRGWEAFLWEIEESLQEPGNHTTPWRLPYGSWFGPRLLMMLVVKSSATIEIENGPYRTYEKEPAAVFRLYPQILPTLVVDICWSESYPALHNDMNRLLVGSNSDIRIVIIIKWNRQPNNVTVSGSLELYRTDSQGFPRLDQTVMIFPVPSSTEH</sequence>
<evidence type="ECO:0000313" key="1">
    <source>
        <dbReference type="EMBL" id="KAJ5380901.1"/>
    </source>
</evidence>
<feature type="non-terminal residue" evidence="1">
    <location>
        <position position="1"/>
    </location>
</feature>
<dbReference type="OrthoDB" id="4368470at2759"/>
<protein>
    <submittedName>
        <fullName evidence="1">Uncharacterized protein</fullName>
    </submittedName>
</protein>
<accession>A0A9W9SLT3</accession>
<reference evidence="1" key="2">
    <citation type="journal article" date="2023" name="IMA Fungus">
        <title>Comparative genomic study of the Penicillium genus elucidates a diverse pangenome and 15 lateral gene transfer events.</title>
        <authorList>
            <person name="Petersen C."/>
            <person name="Sorensen T."/>
            <person name="Nielsen M.R."/>
            <person name="Sondergaard T.E."/>
            <person name="Sorensen J.L."/>
            <person name="Fitzpatrick D.A."/>
            <person name="Frisvad J.C."/>
            <person name="Nielsen K.L."/>
        </authorList>
    </citation>
    <scope>NUCLEOTIDE SEQUENCE</scope>
    <source>
        <strain evidence="1">IBT 29864</strain>
    </source>
</reference>
<proteinExistence type="predicted"/>
<reference evidence="1" key="1">
    <citation type="submission" date="2022-11" db="EMBL/GenBank/DDBJ databases">
        <authorList>
            <person name="Petersen C."/>
        </authorList>
    </citation>
    <scope>NUCLEOTIDE SEQUENCE</scope>
    <source>
        <strain evidence="1">IBT 29864</strain>
    </source>
</reference>
<dbReference type="Proteomes" id="UP001147782">
    <property type="component" value="Unassembled WGS sequence"/>
</dbReference>
<evidence type="ECO:0000313" key="2">
    <source>
        <dbReference type="Proteomes" id="UP001147782"/>
    </source>
</evidence>
<comment type="caution">
    <text evidence="1">The sequence shown here is derived from an EMBL/GenBank/DDBJ whole genome shotgun (WGS) entry which is preliminary data.</text>
</comment>
<keyword evidence="2" id="KW-1185">Reference proteome</keyword>
<dbReference type="GeneID" id="81435437"/>
<organism evidence="1 2">
    <name type="scientific">Penicillium cataractarum</name>
    <dbReference type="NCBI Taxonomy" id="2100454"/>
    <lineage>
        <taxon>Eukaryota</taxon>
        <taxon>Fungi</taxon>
        <taxon>Dikarya</taxon>
        <taxon>Ascomycota</taxon>
        <taxon>Pezizomycotina</taxon>
        <taxon>Eurotiomycetes</taxon>
        <taxon>Eurotiomycetidae</taxon>
        <taxon>Eurotiales</taxon>
        <taxon>Aspergillaceae</taxon>
        <taxon>Penicillium</taxon>
    </lineage>
</organism>